<keyword evidence="2" id="KW-1185">Reference proteome</keyword>
<evidence type="ECO:0000313" key="1">
    <source>
        <dbReference type="EMBL" id="MDR7354051.1"/>
    </source>
</evidence>
<comment type="caution">
    <text evidence="1">The sequence shown here is derived from an EMBL/GenBank/DDBJ whole genome shotgun (WGS) entry which is preliminary data.</text>
</comment>
<name>A0ABU2B6M4_9CORY</name>
<evidence type="ECO:0000313" key="2">
    <source>
        <dbReference type="Proteomes" id="UP001183619"/>
    </source>
</evidence>
<sequence>MEQFTLQTFMYIDPAENIDLALVDFRTVLNQPYFAGLSPTIKHTARPGQLSFECNFSAPDADGAEEKADHIIHELLNAVAGINPCREVSRGSDMLAYA</sequence>
<organism evidence="1 2">
    <name type="scientific">Corynebacterium felinum</name>
    <dbReference type="NCBI Taxonomy" id="131318"/>
    <lineage>
        <taxon>Bacteria</taxon>
        <taxon>Bacillati</taxon>
        <taxon>Actinomycetota</taxon>
        <taxon>Actinomycetes</taxon>
        <taxon>Mycobacteriales</taxon>
        <taxon>Corynebacteriaceae</taxon>
        <taxon>Corynebacterium</taxon>
    </lineage>
</organism>
<dbReference type="RefSeq" id="WP_277104788.1">
    <property type="nucleotide sequence ID" value="NZ_BAAAJS010000043.1"/>
</dbReference>
<accession>A0ABU2B6M4</accession>
<gene>
    <name evidence="1" type="ORF">J2S37_000589</name>
</gene>
<dbReference type="EMBL" id="JAVDYF010000001">
    <property type="protein sequence ID" value="MDR7354051.1"/>
    <property type="molecule type" value="Genomic_DNA"/>
</dbReference>
<proteinExistence type="predicted"/>
<protein>
    <submittedName>
        <fullName evidence="1">Uncharacterized protein</fullName>
    </submittedName>
</protein>
<reference evidence="1 2" key="1">
    <citation type="submission" date="2023-07" db="EMBL/GenBank/DDBJ databases">
        <title>Sequencing the genomes of 1000 actinobacteria strains.</title>
        <authorList>
            <person name="Klenk H.-P."/>
        </authorList>
    </citation>
    <scope>NUCLEOTIDE SEQUENCE [LARGE SCALE GENOMIC DNA]</scope>
    <source>
        <strain evidence="1 2">DSM 44508</strain>
    </source>
</reference>
<dbReference type="Proteomes" id="UP001183619">
    <property type="component" value="Unassembled WGS sequence"/>
</dbReference>